<organism evidence="1 2">
    <name type="scientific">Apiospora saccharicola</name>
    <dbReference type="NCBI Taxonomy" id="335842"/>
    <lineage>
        <taxon>Eukaryota</taxon>
        <taxon>Fungi</taxon>
        <taxon>Dikarya</taxon>
        <taxon>Ascomycota</taxon>
        <taxon>Pezizomycotina</taxon>
        <taxon>Sordariomycetes</taxon>
        <taxon>Xylariomycetidae</taxon>
        <taxon>Amphisphaeriales</taxon>
        <taxon>Apiosporaceae</taxon>
        <taxon>Apiospora</taxon>
    </lineage>
</organism>
<comment type="caution">
    <text evidence="1">The sequence shown here is derived from an EMBL/GenBank/DDBJ whole genome shotgun (WGS) entry which is preliminary data.</text>
</comment>
<keyword evidence="2" id="KW-1185">Reference proteome</keyword>
<sequence length="290" mass="32515">MSATNLPNAILATTIKPFPVSVVRVRIDNLIRYVQVHIDLLAPERNVINGEDPQILKMSFPAGIKCFLMTTDSLELQPTSLQLGGLQNHAPGLPVPSHPVSHDYETFTVLRNIRERRDMLCVVSHPAHAHRGPMWRRVTEMPGSWLSGDGLRCSVEHKGARDATMHRYVSELGLGVAPEFYGHVTEEGRGLVGFFYEYDEGAQNLKERQEAGHAFTREDLRACNEVVKKLHDNGICHGNLQPHNVFRRPDGSMVLVDFANSYRVGEEPQEGTVEHLQRMDLTALLGWAKV</sequence>
<dbReference type="Gene3D" id="1.10.510.10">
    <property type="entry name" value="Transferase(Phosphotransferase) domain 1"/>
    <property type="match status" value="1"/>
</dbReference>
<dbReference type="InterPro" id="IPR011009">
    <property type="entry name" value="Kinase-like_dom_sf"/>
</dbReference>
<dbReference type="Proteomes" id="UP001446871">
    <property type="component" value="Unassembled WGS sequence"/>
</dbReference>
<proteinExistence type="predicted"/>
<protein>
    <submittedName>
        <fullName evidence="1">Alpha-galactosidase A</fullName>
    </submittedName>
</protein>
<name>A0ABR1UYM6_9PEZI</name>
<accession>A0ABR1UYM6</accession>
<dbReference type="EMBL" id="JAQQWM010000005">
    <property type="protein sequence ID" value="KAK8064037.1"/>
    <property type="molecule type" value="Genomic_DNA"/>
</dbReference>
<gene>
    <name evidence="1" type="ORF">PG996_008689</name>
</gene>
<dbReference type="Pfam" id="PF06293">
    <property type="entry name" value="Kdo"/>
    <property type="match status" value="1"/>
</dbReference>
<dbReference type="SUPFAM" id="SSF56112">
    <property type="entry name" value="Protein kinase-like (PK-like)"/>
    <property type="match status" value="1"/>
</dbReference>
<evidence type="ECO:0000313" key="1">
    <source>
        <dbReference type="EMBL" id="KAK8064037.1"/>
    </source>
</evidence>
<reference evidence="1 2" key="1">
    <citation type="submission" date="2023-01" db="EMBL/GenBank/DDBJ databases">
        <title>Analysis of 21 Apiospora genomes using comparative genomics revels a genus with tremendous synthesis potential of carbohydrate active enzymes and secondary metabolites.</title>
        <authorList>
            <person name="Sorensen T."/>
        </authorList>
    </citation>
    <scope>NUCLEOTIDE SEQUENCE [LARGE SCALE GENOMIC DNA]</scope>
    <source>
        <strain evidence="1 2">CBS 83171</strain>
    </source>
</reference>
<evidence type="ECO:0000313" key="2">
    <source>
        <dbReference type="Proteomes" id="UP001446871"/>
    </source>
</evidence>